<proteinExistence type="predicted"/>
<dbReference type="OrthoDB" id="9978173at2759"/>
<dbReference type="Proteomes" id="UP000070544">
    <property type="component" value="Unassembled WGS sequence"/>
</dbReference>
<keyword evidence="2" id="KW-1185">Reference proteome</keyword>
<dbReference type="AlphaFoldDB" id="A0A139AKM2"/>
<evidence type="ECO:0000313" key="1">
    <source>
        <dbReference type="EMBL" id="KXS17341.1"/>
    </source>
</evidence>
<sequence length="103" mass="10902">MASSAVKPAQTVTTETASVTFLVTRGLKPERAKAFYGQGPPFGSFVNVFRELETNGGVLASSSYDSATFLPKAGGLVEVILGAYRGHPNLVLRPDDVWLAITS</sequence>
<name>A0A139AKM2_GONPJ</name>
<gene>
    <name evidence="1" type="ORF">M427DRAFT_30483</name>
</gene>
<organism evidence="1 2">
    <name type="scientific">Gonapodya prolifera (strain JEL478)</name>
    <name type="common">Monoblepharis prolifera</name>
    <dbReference type="NCBI Taxonomy" id="1344416"/>
    <lineage>
        <taxon>Eukaryota</taxon>
        <taxon>Fungi</taxon>
        <taxon>Fungi incertae sedis</taxon>
        <taxon>Chytridiomycota</taxon>
        <taxon>Chytridiomycota incertae sedis</taxon>
        <taxon>Monoblepharidomycetes</taxon>
        <taxon>Monoblepharidales</taxon>
        <taxon>Gonapodyaceae</taxon>
        <taxon>Gonapodya</taxon>
    </lineage>
</organism>
<protein>
    <submittedName>
        <fullName evidence="1">Uncharacterized protein</fullName>
    </submittedName>
</protein>
<accession>A0A139AKM2</accession>
<dbReference type="EMBL" id="KQ965747">
    <property type="protein sequence ID" value="KXS17341.1"/>
    <property type="molecule type" value="Genomic_DNA"/>
</dbReference>
<dbReference type="InterPro" id="IPR025533">
    <property type="entry name" value="DUF4419"/>
</dbReference>
<dbReference type="Pfam" id="PF14388">
    <property type="entry name" value="DUF4419"/>
    <property type="match status" value="1"/>
</dbReference>
<evidence type="ECO:0000313" key="2">
    <source>
        <dbReference type="Proteomes" id="UP000070544"/>
    </source>
</evidence>
<reference evidence="1 2" key="1">
    <citation type="journal article" date="2015" name="Genome Biol. Evol.">
        <title>Phylogenomic analyses indicate that early fungi evolved digesting cell walls of algal ancestors of land plants.</title>
        <authorList>
            <person name="Chang Y."/>
            <person name="Wang S."/>
            <person name="Sekimoto S."/>
            <person name="Aerts A.L."/>
            <person name="Choi C."/>
            <person name="Clum A."/>
            <person name="LaButti K.M."/>
            <person name="Lindquist E.A."/>
            <person name="Yee Ngan C."/>
            <person name="Ohm R.A."/>
            <person name="Salamov A.A."/>
            <person name="Grigoriev I.V."/>
            <person name="Spatafora J.W."/>
            <person name="Berbee M.L."/>
        </authorList>
    </citation>
    <scope>NUCLEOTIDE SEQUENCE [LARGE SCALE GENOMIC DNA]</scope>
    <source>
        <strain evidence="1 2">JEL478</strain>
    </source>
</reference>